<feature type="binding site" evidence="14">
    <location>
        <position position="129"/>
    </location>
    <ligand>
        <name>Zn(2+)</name>
        <dbReference type="ChEBI" id="CHEBI:29105"/>
        <note>catalytic</note>
    </ligand>
</feature>
<comment type="pathway">
    <text evidence="2">Porphyrin-containing compound metabolism; protoporphyrin-IX biosynthesis; coproporphyrinogen-III from 5-aminolevulinate: step 1/4.</text>
</comment>
<comment type="cofactor">
    <cofactor evidence="1">
        <name>Zn(2+)</name>
        <dbReference type="ChEBI" id="CHEBI:29105"/>
    </cofactor>
</comment>
<dbReference type="AlphaFoldDB" id="A0A173S4V3"/>
<organism evidence="18 19">
    <name type="scientific">Eubacterium ramulus</name>
    <dbReference type="NCBI Taxonomy" id="39490"/>
    <lineage>
        <taxon>Bacteria</taxon>
        <taxon>Bacillati</taxon>
        <taxon>Bacillota</taxon>
        <taxon>Clostridia</taxon>
        <taxon>Eubacteriales</taxon>
        <taxon>Eubacteriaceae</taxon>
        <taxon>Eubacterium</taxon>
    </lineage>
</organism>
<evidence type="ECO:0000256" key="16">
    <source>
        <dbReference type="RuleBase" id="RU000515"/>
    </source>
</evidence>
<dbReference type="UniPathway" id="UPA00251">
    <property type="reaction ID" value="UER00318"/>
</dbReference>
<evidence type="ECO:0000256" key="4">
    <source>
        <dbReference type="ARBA" id="ARBA00011823"/>
    </source>
</evidence>
<dbReference type="STRING" id="39490.ERS852448_00753"/>
<keyword evidence="14" id="KW-0479">Metal-binding</keyword>
<evidence type="ECO:0000256" key="6">
    <source>
        <dbReference type="ARBA" id="ARBA00020771"/>
    </source>
</evidence>
<dbReference type="PROSITE" id="PS00169">
    <property type="entry name" value="D_ALA_DEHYDRATASE"/>
    <property type="match status" value="1"/>
</dbReference>
<keyword evidence="9 16" id="KW-0627">Porphyrin biosynthesis</keyword>
<keyword evidence="15" id="KW-0460">Magnesium</keyword>
<evidence type="ECO:0000256" key="12">
    <source>
        <dbReference type="PIRSR" id="PIRSR001415-1"/>
    </source>
</evidence>
<evidence type="ECO:0000256" key="7">
    <source>
        <dbReference type="ARBA" id="ARBA00023133"/>
    </source>
</evidence>
<evidence type="ECO:0000256" key="17">
    <source>
        <dbReference type="RuleBase" id="RU004161"/>
    </source>
</evidence>
<evidence type="ECO:0000256" key="5">
    <source>
        <dbReference type="ARBA" id="ARBA00012053"/>
    </source>
</evidence>
<comment type="similarity">
    <text evidence="3 17">Belongs to the ALAD family.</text>
</comment>
<dbReference type="GO" id="GO:0005829">
    <property type="term" value="C:cytosol"/>
    <property type="evidence" value="ECO:0007669"/>
    <property type="project" value="TreeGrafter"/>
</dbReference>
<evidence type="ECO:0000256" key="11">
    <source>
        <dbReference type="ARBA" id="ARBA00047651"/>
    </source>
</evidence>
<feature type="binding site" evidence="14">
    <location>
        <position position="119"/>
    </location>
    <ligand>
        <name>Zn(2+)</name>
        <dbReference type="ChEBI" id="CHEBI:29105"/>
        <note>catalytic</note>
    </ligand>
</feature>
<evidence type="ECO:0000256" key="3">
    <source>
        <dbReference type="ARBA" id="ARBA00008055"/>
    </source>
</evidence>
<dbReference type="PANTHER" id="PTHR11458:SF0">
    <property type="entry name" value="DELTA-AMINOLEVULINIC ACID DEHYDRATASE"/>
    <property type="match status" value="1"/>
</dbReference>
<comment type="catalytic activity">
    <reaction evidence="11 16">
        <text>2 5-aminolevulinate = porphobilinogen + 2 H2O + H(+)</text>
        <dbReference type="Rhea" id="RHEA:24064"/>
        <dbReference type="ChEBI" id="CHEBI:15377"/>
        <dbReference type="ChEBI" id="CHEBI:15378"/>
        <dbReference type="ChEBI" id="CHEBI:58126"/>
        <dbReference type="ChEBI" id="CHEBI:356416"/>
        <dbReference type="EC" id="4.2.1.24"/>
    </reaction>
</comment>
<dbReference type="CDD" id="cd00384">
    <property type="entry name" value="ALAD_PBGS"/>
    <property type="match status" value="1"/>
</dbReference>
<dbReference type="SUPFAM" id="SSF51569">
    <property type="entry name" value="Aldolase"/>
    <property type="match status" value="1"/>
</dbReference>
<evidence type="ECO:0000256" key="15">
    <source>
        <dbReference type="PIRSR" id="PIRSR001415-5"/>
    </source>
</evidence>
<evidence type="ECO:0000256" key="2">
    <source>
        <dbReference type="ARBA" id="ARBA00004694"/>
    </source>
</evidence>
<evidence type="ECO:0000256" key="8">
    <source>
        <dbReference type="ARBA" id="ARBA00023239"/>
    </source>
</evidence>
<keyword evidence="8 16" id="KW-0456">Lyase</keyword>
<dbReference type="PIRSF" id="PIRSF001415">
    <property type="entry name" value="Porphbilin_synth"/>
    <property type="match status" value="1"/>
</dbReference>
<dbReference type="PRINTS" id="PR00144">
    <property type="entry name" value="DALDHYDRTASE"/>
</dbReference>
<feature type="binding site" evidence="13">
    <location>
        <position position="216"/>
    </location>
    <ligand>
        <name>5-aminolevulinate</name>
        <dbReference type="ChEBI" id="CHEBI:356416"/>
        <label>1</label>
    </ligand>
</feature>
<dbReference type="Pfam" id="PF00490">
    <property type="entry name" value="ALAD"/>
    <property type="match status" value="1"/>
</dbReference>
<comment type="function">
    <text evidence="10">Catalyzes an early step in the biosynthesis of tetrapyrroles. Binds two molecules of 5-aminolevulinate per subunit, each at a distinct site, and catalyzes their condensation to form porphobilinogen.</text>
</comment>
<sequence>MEMINRPRRLRTSANLRKMVRETRMDKSSLIYPMFIVEGTNIKEEIPSMMGQYRYSVDRMEEKLEQLSKAGIGGVMLFGIPDHKDELGSGAYAQDGIVQQGFRKAKELFPDLYMIGDVCMCEYTSHGHCGVLCGHDVDNDKTLELLQKTALSQVQAGADMVAPSDMMDGRVGAIREILDKNGYINTPIMAYSAKFASAFYGPFRDAAESAPAFGDRKTYQMDYHNRREALKEVDQDVLEGADIVMVKPAMAYGDLIREVKDMTDIPVAAYSVSGEYSMVKTTAAAGFIDETSIMCEMAVSAFRAGTDIYITYFAEELAKCMDEGRIG</sequence>
<feature type="binding site" evidence="13">
    <location>
        <position position="204"/>
    </location>
    <ligand>
        <name>5-aminolevulinate</name>
        <dbReference type="ChEBI" id="CHEBI:356416"/>
        <label>1</label>
    </ligand>
</feature>
<dbReference type="GO" id="GO:0008270">
    <property type="term" value="F:zinc ion binding"/>
    <property type="evidence" value="ECO:0007669"/>
    <property type="project" value="TreeGrafter"/>
</dbReference>
<feature type="binding site" evidence="13">
    <location>
        <position position="273"/>
    </location>
    <ligand>
        <name>5-aminolevulinate</name>
        <dbReference type="ChEBI" id="CHEBI:356416"/>
        <label>2</label>
    </ligand>
</feature>
<accession>A0A173S4V3</accession>
<gene>
    <name evidence="18" type="primary">hemB</name>
    <name evidence="18" type="ORF">ERS852448_00753</name>
</gene>
<dbReference type="Gene3D" id="3.20.20.70">
    <property type="entry name" value="Aldolase class I"/>
    <property type="match status" value="1"/>
</dbReference>
<dbReference type="NCBIfam" id="NF006762">
    <property type="entry name" value="PRK09283.1"/>
    <property type="match status" value="1"/>
</dbReference>
<dbReference type="SMART" id="SM01004">
    <property type="entry name" value="ALAD"/>
    <property type="match status" value="1"/>
</dbReference>
<name>A0A173S4V3_EUBRA</name>
<feature type="active site" description="Schiff-base intermediate with substrate" evidence="12">
    <location>
        <position position="194"/>
    </location>
</feature>
<evidence type="ECO:0000256" key="9">
    <source>
        <dbReference type="ARBA" id="ARBA00023244"/>
    </source>
</evidence>
<evidence type="ECO:0000256" key="13">
    <source>
        <dbReference type="PIRSR" id="PIRSR001415-2"/>
    </source>
</evidence>
<dbReference type="InterPro" id="IPR013785">
    <property type="entry name" value="Aldolase_TIM"/>
</dbReference>
<dbReference type="EMBL" id="CYYA01000004">
    <property type="protein sequence ID" value="CUM84897.1"/>
    <property type="molecule type" value="Genomic_DNA"/>
</dbReference>
<dbReference type="InterPro" id="IPR030656">
    <property type="entry name" value="ALAD_AS"/>
</dbReference>
<keyword evidence="14" id="KW-0862">Zinc</keyword>
<keyword evidence="7" id="KW-0350">Heme biosynthesis</keyword>
<dbReference type="FunFam" id="3.20.20.70:FF:000019">
    <property type="entry name" value="Delta-aminolevulinic acid dehydratase"/>
    <property type="match status" value="1"/>
</dbReference>
<evidence type="ECO:0000256" key="14">
    <source>
        <dbReference type="PIRSR" id="PIRSR001415-3"/>
    </source>
</evidence>
<evidence type="ECO:0000313" key="19">
    <source>
        <dbReference type="Proteomes" id="UP000095492"/>
    </source>
</evidence>
<feature type="binding site" evidence="15">
    <location>
        <position position="232"/>
    </location>
    <ligand>
        <name>Mg(2+)</name>
        <dbReference type="ChEBI" id="CHEBI:18420"/>
    </ligand>
</feature>
<feature type="binding site" evidence="13">
    <location>
        <position position="312"/>
    </location>
    <ligand>
        <name>5-aminolevulinate</name>
        <dbReference type="ChEBI" id="CHEBI:356416"/>
        <label>2</label>
    </ligand>
</feature>
<protein>
    <recommendedName>
        <fullName evidence="6 16">Delta-aminolevulinic acid dehydratase</fullName>
        <ecNumber evidence="5 16">4.2.1.24</ecNumber>
    </recommendedName>
</protein>
<dbReference type="PANTHER" id="PTHR11458">
    <property type="entry name" value="DELTA-AMINOLEVULINIC ACID DEHYDRATASE"/>
    <property type="match status" value="1"/>
</dbReference>
<evidence type="ECO:0000256" key="10">
    <source>
        <dbReference type="ARBA" id="ARBA00025628"/>
    </source>
</evidence>
<reference evidence="18 19" key="1">
    <citation type="submission" date="2015-09" db="EMBL/GenBank/DDBJ databases">
        <authorList>
            <consortium name="Pathogen Informatics"/>
        </authorList>
    </citation>
    <scope>NUCLEOTIDE SEQUENCE [LARGE SCALE GENOMIC DNA]</scope>
    <source>
        <strain evidence="18 19">2789STDY5608891</strain>
    </source>
</reference>
<evidence type="ECO:0000256" key="1">
    <source>
        <dbReference type="ARBA" id="ARBA00001947"/>
    </source>
</evidence>
<feature type="binding site" evidence="14">
    <location>
        <position position="121"/>
    </location>
    <ligand>
        <name>Zn(2+)</name>
        <dbReference type="ChEBI" id="CHEBI:29105"/>
        <note>catalytic</note>
    </ligand>
</feature>
<dbReference type="GO" id="GO:0004655">
    <property type="term" value="F:porphobilinogen synthase activity"/>
    <property type="evidence" value="ECO:0007669"/>
    <property type="project" value="UniProtKB-EC"/>
</dbReference>
<dbReference type="InterPro" id="IPR001731">
    <property type="entry name" value="ALAD"/>
</dbReference>
<dbReference type="GO" id="GO:0006782">
    <property type="term" value="P:protoporphyrinogen IX biosynthetic process"/>
    <property type="evidence" value="ECO:0007669"/>
    <property type="project" value="UniProtKB-UniPathway"/>
</dbReference>
<dbReference type="Proteomes" id="UP000095492">
    <property type="component" value="Unassembled WGS sequence"/>
</dbReference>
<dbReference type="EC" id="4.2.1.24" evidence="5 16"/>
<comment type="subunit">
    <text evidence="4 16">Homooctamer.</text>
</comment>
<feature type="active site" description="Schiff-base intermediate with substrate" evidence="12">
    <location>
        <position position="247"/>
    </location>
</feature>
<evidence type="ECO:0000313" key="18">
    <source>
        <dbReference type="EMBL" id="CUM84897.1"/>
    </source>
</evidence>
<proteinExistence type="inferred from homology"/>